<reference evidence="2 3" key="2">
    <citation type="journal article" date="2016" name="PeerJ">
        <title>Analysis of five complete genome sequences for members of the class Peribacteria in the recently recognized Peregrinibacteria bacterial phylum.</title>
        <authorList>
            <person name="Anantharaman K."/>
            <person name="Brown C.T."/>
            <person name="Burstein D."/>
            <person name="Castelle C.J."/>
            <person name="Probst A.J."/>
            <person name="Thomas B.C."/>
            <person name="Williams K.H."/>
            <person name="Banfield J.F."/>
        </authorList>
    </citation>
    <scope>NUCLEOTIDE SEQUENCE [LARGE SCALE GENOMIC DNA]</scope>
    <source>
        <strain evidence="2">RIFOXYD1_FULL_PER-ii_59_16</strain>
    </source>
</reference>
<dbReference type="EMBL" id="CP013065">
    <property type="protein sequence ID" value="ALM13419.1"/>
    <property type="molecule type" value="Genomic_DNA"/>
</dbReference>
<dbReference type="STRING" id="1735162.PeribacterB2_0748"/>
<evidence type="ECO:0008006" key="4">
    <source>
        <dbReference type="Google" id="ProtNLM"/>
    </source>
</evidence>
<feature type="transmembrane region" description="Helical" evidence="1">
    <location>
        <begin position="197"/>
        <end position="218"/>
    </location>
</feature>
<keyword evidence="1" id="KW-0472">Membrane</keyword>
<organism evidence="2 3">
    <name type="scientific">Candidatus Peribacter riflensis</name>
    <dbReference type="NCBI Taxonomy" id="1735162"/>
    <lineage>
        <taxon>Bacteria</taxon>
        <taxon>Candidatus Peregrinibacteriota</taxon>
        <taxon>Candidatus Peribacteria</taxon>
        <taxon>Candidatus Peribacterales</taxon>
        <taxon>Candidatus Peribacteraceae</taxon>
        <taxon>Candidatus Peribacter</taxon>
    </lineage>
</organism>
<accession>A0A0S1SLA7</accession>
<feature type="transmembrane region" description="Helical" evidence="1">
    <location>
        <begin position="154"/>
        <end position="176"/>
    </location>
</feature>
<dbReference type="KEGG" id="prf:PeribacterA2_0747"/>
<sequence length="300" mass="33665">MNPREIIAQAWAITLKERQLRKWGFASSLLETLLNTKLLIYQTWFVISYMQGDPIGFFADVEWLSAHLSFGWVVTIVSFFGVLIFIEWLFPHFAKGAIVGLAAKSYKKEEVKGGLVLAVYNFFPLFAIHEFFFIGSISMVITLGSVMLRYAPEIAPFGIFLLCLFFVGANILRFFFIMSEEGVVIRKLSIGKAMAASFKLVISYLGHVVFLLILGFLISLRIFANALMIFLVPGIVIGIAFLFGSFLPFGIAIAIGAALGLIIIGLTSYLFAYLEVFRQNVWTITYLELSKLKELDVIES</sequence>
<evidence type="ECO:0000313" key="3">
    <source>
        <dbReference type="Proteomes" id="UP000069135"/>
    </source>
</evidence>
<evidence type="ECO:0000256" key="1">
    <source>
        <dbReference type="SAM" id="Phobius"/>
    </source>
</evidence>
<accession>A0A0S1SU25</accession>
<reference evidence="3" key="1">
    <citation type="submission" date="2015-10" db="EMBL/GenBank/DDBJ databases">
        <title>Analysis of five complete genome sequences for members of the class Peribacteria in the recently recognized Peregrinibacteria bacterial phylum.</title>
        <authorList>
            <person name="Anantharaman K."/>
            <person name="Brown C.T."/>
            <person name="Burstein D."/>
            <person name="Castelle C.J."/>
            <person name="Probst A.J."/>
            <person name="Thomas B.C."/>
            <person name="Williams K.H."/>
            <person name="Banfield J.F."/>
        </authorList>
    </citation>
    <scope>NUCLEOTIDE SEQUENCE [LARGE SCALE GENOMIC DNA]</scope>
</reference>
<evidence type="ECO:0000313" key="2">
    <source>
        <dbReference type="EMBL" id="ALM13419.1"/>
    </source>
</evidence>
<name>A0A0S1SSQ7_9BACT</name>
<dbReference type="Proteomes" id="UP000069135">
    <property type="component" value="Chromosome"/>
</dbReference>
<dbReference type="AlphaFoldDB" id="A0A0S1SSQ7"/>
<accession>A0A0S1SVI7</accession>
<accession>A0A0S1SSQ7</accession>
<feature type="transmembrane region" description="Helical" evidence="1">
    <location>
        <begin position="251"/>
        <end position="272"/>
    </location>
</feature>
<proteinExistence type="predicted"/>
<keyword evidence="1" id="KW-0812">Transmembrane</keyword>
<feature type="transmembrane region" description="Helical" evidence="1">
    <location>
        <begin position="224"/>
        <end position="244"/>
    </location>
</feature>
<accession>A0A0S1SJQ0</accession>
<gene>
    <name evidence="2" type="ORF">PeribacterD1_0748</name>
</gene>
<keyword evidence="1" id="KW-1133">Transmembrane helix</keyword>
<protein>
    <recommendedName>
        <fullName evidence="4">Glycerophosphoryl diester phosphodiesterase membrane domain-containing protein</fullName>
    </recommendedName>
</protein>
<feature type="transmembrane region" description="Helical" evidence="1">
    <location>
        <begin position="70"/>
        <end position="90"/>
    </location>
</feature>